<proteinExistence type="predicted"/>
<sequence>MWGSPPILEESGRTFDYNLYPDLVYWLSLNDFTPKYTNLAENLVHIHGKRKLCPYFCIEYKVANDKVSGRVSMNQLTESSYSG</sequence>
<evidence type="ECO:0000313" key="1">
    <source>
        <dbReference type="EMBL" id="KKY15254.1"/>
    </source>
</evidence>
<reference evidence="1 2" key="2">
    <citation type="submission" date="2015-05" db="EMBL/GenBank/DDBJ databases">
        <title>Distinctive expansion of gene families associated with plant cell wall degradation and secondary metabolism in the genomes of grapevine trunk pathogens.</title>
        <authorList>
            <person name="Lawrence D.P."/>
            <person name="Travadon R."/>
            <person name="Rolshausen P.E."/>
            <person name="Baumgartner K."/>
        </authorList>
    </citation>
    <scope>NUCLEOTIDE SEQUENCE [LARGE SCALE GENOMIC DNA]</scope>
    <source>
        <strain evidence="1">DS831</strain>
    </source>
</reference>
<dbReference type="AlphaFoldDB" id="A0A0G2DXB0"/>
<reference evidence="1 2" key="1">
    <citation type="submission" date="2015-03" db="EMBL/GenBank/DDBJ databases">
        <authorList>
            <person name="Morales-Cruz A."/>
            <person name="Amrine K.C."/>
            <person name="Cantu D."/>
        </authorList>
    </citation>
    <scope>NUCLEOTIDE SEQUENCE [LARGE SCALE GENOMIC DNA]</scope>
    <source>
        <strain evidence="1">DS831</strain>
    </source>
</reference>
<organism evidence="1 2">
    <name type="scientific">Diplodia seriata</name>
    <dbReference type="NCBI Taxonomy" id="420778"/>
    <lineage>
        <taxon>Eukaryota</taxon>
        <taxon>Fungi</taxon>
        <taxon>Dikarya</taxon>
        <taxon>Ascomycota</taxon>
        <taxon>Pezizomycotina</taxon>
        <taxon>Dothideomycetes</taxon>
        <taxon>Dothideomycetes incertae sedis</taxon>
        <taxon>Botryosphaeriales</taxon>
        <taxon>Botryosphaeriaceae</taxon>
        <taxon>Diplodia</taxon>
    </lineage>
</organism>
<dbReference type="EMBL" id="LAQI01000198">
    <property type="protein sequence ID" value="KKY15254.1"/>
    <property type="molecule type" value="Genomic_DNA"/>
</dbReference>
<comment type="caution">
    <text evidence="1">The sequence shown here is derived from an EMBL/GenBank/DDBJ whole genome shotgun (WGS) entry which is preliminary data.</text>
</comment>
<protein>
    <submittedName>
        <fullName evidence="1">Uncharacterized protein</fullName>
    </submittedName>
</protein>
<gene>
    <name evidence="1" type="ORF">UCDDS831_g07714</name>
</gene>
<evidence type="ECO:0000313" key="2">
    <source>
        <dbReference type="Proteomes" id="UP000034182"/>
    </source>
</evidence>
<accession>A0A0G2DXB0</accession>
<dbReference type="Proteomes" id="UP000034182">
    <property type="component" value="Unassembled WGS sequence"/>
</dbReference>
<name>A0A0G2DXB0_9PEZI</name>